<proteinExistence type="predicted"/>
<reference evidence="1 2" key="1">
    <citation type="journal article" date="2019" name="Int. J. Syst. Evol. Microbiol.">
        <title>The Global Catalogue of Microorganisms (GCM) 10K type strain sequencing project: providing services to taxonomists for standard genome sequencing and annotation.</title>
        <authorList>
            <consortium name="The Broad Institute Genomics Platform"/>
            <consortium name="The Broad Institute Genome Sequencing Center for Infectious Disease"/>
            <person name="Wu L."/>
            <person name="Ma J."/>
        </authorList>
    </citation>
    <scope>NUCLEOTIDE SEQUENCE [LARGE SCALE GENOMIC DNA]</scope>
    <source>
        <strain evidence="1 2">JCM 6833</strain>
    </source>
</reference>
<comment type="caution">
    <text evidence="1">The sequence shown here is derived from an EMBL/GenBank/DDBJ whole genome shotgun (WGS) entry which is preliminary data.</text>
</comment>
<protein>
    <submittedName>
        <fullName evidence="1">Uncharacterized protein</fullName>
    </submittedName>
</protein>
<evidence type="ECO:0000313" key="1">
    <source>
        <dbReference type="EMBL" id="GAA2580297.1"/>
    </source>
</evidence>
<gene>
    <name evidence="1" type="ORF">GCM10010411_11060</name>
</gene>
<name>A0ABN3PDD3_9ACTN</name>
<dbReference type="Proteomes" id="UP001501509">
    <property type="component" value="Unassembled WGS sequence"/>
</dbReference>
<organism evidence="1 2">
    <name type="scientific">Actinomadura fulvescens</name>
    <dbReference type="NCBI Taxonomy" id="46160"/>
    <lineage>
        <taxon>Bacteria</taxon>
        <taxon>Bacillati</taxon>
        <taxon>Actinomycetota</taxon>
        <taxon>Actinomycetes</taxon>
        <taxon>Streptosporangiales</taxon>
        <taxon>Thermomonosporaceae</taxon>
        <taxon>Actinomadura</taxon>
    </lineage>
</organism>
<accession>A0ABN3PDD3</accession>
<sequence>MQMAWVTDQGSPERYEGFVAAAPGGGAACRRMRAVSARREGRTDTGRFGSGATRGDLLAPRSACGLLRSGVRTGVLAAQAHRAQDAE</sequence>
<evidence type="ECO:0000313" key="2">
    <source>
        <dbReference type="Proteomes" id="UP001501509"/>
    </source>
</evidence>
<dbReference type="EMBL" id="BAAATD010000001">
    <property type="protein sequence ID" value="GAA2580297.1"/>
    <property type="molecule type" value="Genomic_DNA"/>
</dbReference>
<keyword evidence="2" id="KW-1185">Reference proteome</keyword>